<name>A0A6A3AU63_HIBSY</name>
<dbReference type="InterPro" id="IPR044730">
    <property type="entry name" value="RNase_H-like_dom_plant"/>
</dbReference>
<dbReference type="EMBL" id="VEPZ02000964">
    <property type="protein sequence ID" value="KAE8707428.1"/>
    <property type="molecule type" value="Genomic_DNA"/>
</dbReference>
<dbReference type="Gene3D" id="3.30.420.10">
    <property type="entry name" value="Ribonuclease H-like superfamily/Ribonuclease H"/>
    <property type="match status" value="1"/>
</dbReference>
<dbReference type="SUPFAM" id="SSF53098">
    <property type="entry name" value="Ribonuclease H-like"/>
    <property type="match status" value="1"/>
</dbReference>
<proteinExistence type="predicted"/>
<evidence type="ECO:0000313" key="3">
    <source>
        <dbReference type="EMBL" id="KAE8707428.1"/>
    </source>
</evidence>
<feature type="compositionally biased region" description="Pro residues" evidence="1">
    <location>
        <begin position="18"/>
        <end position="27"/>
    </location>
</feature>
<evidence type="ECO:0000256" key="1">
    <source>
        <dbReference type="SAM" id="MobiDB-lite"/>
    </source>
</evidence>
<dbReference type="Proteomes" id="UP000436088">
    <property type="component" value="Unassembled WGS sequence"/>
</dbReference>
<feature type="compositionally biased region" description="Polar residues" evidence="1">
    <location>
        <begin position="85"/>
        <end position="99"/>
    </location>
</feature>
<feature type="region of interest" description="Disordered" evidence="1">
    <location>
        <begin position="1"/>
        <end position="27"/>
    </location>
</feature>
<evidence type="ECO:0000259" key="2">
    <source>
        <dbReference type="PROSITE" id="PS50878"/>
    </source>
</evidence>
<dbReference type="CDD" id="cd06222">
    <property type="entry name" value="RNase_H_like"/>
    <property type="match status" value="1"/>
</dbReference>
<dbReference type="PROSITE" id="PS50878">
    <property type="entry name" value="RT_POL"/>
    <property type="match status" value="1"/>
</dbReference>
<accession>A0A6A3AU63</accession>
<feature type="region of interest" description="Disordered" evidence="1">
    <location>
        <begin position="306"/>
        <end position="327"/>
    </location>
</feature>
<dbReference type="InterPro" id="IPR036397">
    <property type="entry name" value="RNaseH_sf"/>
</dbReference>
<gene>
    <name evidence="3" type="ORF">F3Y22_tig00110384pilonHSYRG00841</name>
</gene>
<dbReference type="SUPFAM" id="SSF56672">
    <property type="entry name" value="DNA/RNA polymerases"/>
    <property type="match status" value="1"/>
</dbReference>
<dbReference type="InterPro" id="IPR043502">
    <property type="entry name" value="DNA/RNA_pol_sf"/>
</dbReference>
<feature type="region of interest" description="Disordered" evidence="1">
    <location>
        <begin position="79"/>
        <end position="102"/>
    </location>
</feature>
<dbReference type="Pfam" id="PF13456">
    <property type="entry name" value="RVT_3"/>
    <property type="match status" value="1"/>
</dbReference>
<reference evidence="3" key="1">
    <citation type="submission" date="2019-09" db="EMBL/GenBank/DDBJ databases">
        <title>Draft genome information of white flower Hibiscus syriacus.</title>
        <authorList>
            <person name="Kim Y.-M."/>
        </authorList>
    </citation>
    <scope>NUCLEOTIDE SEQUENCE [LARGE SCALE GENOMIC DNA]</scope>
    <source>
        <strain evidence="3">YM2019G1</strain>
    </source>
</reference>
<dbReference type="InterPro" id="IPR012337">
    <property type="entry name" value="RNaseH-like_sf"/>
</dbReference>
<comment type="caution">
    <text evidence="3">The sequence shown here is derived from an EMBL/GenBank/DDBJ whole genome shotgun (WGS) entry which is preliminary data.</text>
</comment>
<organism evidence="3 4">
    <name type="scientific">Hibiscus syriacus</name>
    <name type="common">Rose of Sharon</name>
    <dbReference type="NCBI Taxonomy" id="106335"/>
    <lineage>
        <taxon>Eukaryota</taxon>
        <taxon>Viridiplantae</taxon>
        <taxon>Streptophyta</taxon>
        <taxon>Embryophyta</taxon>
        <taxon>Tracheophyta</taxon>
        <taxon>Spermatophyta</taxon>
        <taxon>Magnoliopsida</taxon>
        <taxon>eudicotyledons</taxon>
        <taxon>Gunneridae</taxon>
        <taxon>Pentapetalae</taxon>
        <taxon>rosids</taxon>
        <taxon>malvids</taxon>
        <taxon>Malvales</taxon>
        <taxon>Malvaceae</taxon>
        <taxon>Malvoideae</taxon>
        <taxon>Hibiscus</taxon>
    </lineage>
</organism>
<dbReference type="InterPro" id="IPR002156">
    <property type="entry name" value="RNaseH_domain"/>
</dbReference>
<dbReference type="PANTHER" id="PTHR33116">
    <property type="entry name" value="REVERSE TRANSCRIPTASE ZINC-BINDING DOMAIN-CONTAINING PROTEIN-RELATED-RELATED"/>
    <property type="match status" value="1"/>
</dbReference>
<protein>
    <recommendedName>
        <fullName evidence="2">Reverse transcriptase domain-containing protein</fullName>
    </recommendedName>
</protein>
<dbReference type="Pfam" id="PF00078">
    <property type="entry name" value="RVT_1"/>
    <property type="match status" value="1"/>
</dbReference>
<keyword evidence="4" id="KW-1185">Reference proteome</keyword>
<feature type="domain" description="Reverse transcriptase" evidence="2">
    <location>
        <begin position="459"/>
        <end position="709"/>
    </location>
</feature>
<dbReference type="GO" id="GO:0004523">
    <property type="term" value="F:RNA-DNA hybrid ribonuclease activity"/>
    <property type="evidence" value="ECO:0007669"/>
    <property type="project" value="InterPro"/>
</dbReference>
<evidence type="ECO:0000313" key="4">
    <source>
        <dbReference type="Proteomes" id="UP000436088"/>
    </source>
</evidence>
<dbReference type="AlphaFoldDB" id="A0A6A3AU63"/>
<sequence length="1161" mass="131310">MENPCENSAPPLREYCNPSPPIFVPPAPPSIGGNLAGNQHGIEVLLSPPLERLGSPFPDEDQRVTKKVCNKEMNVDRMEEDQRGMETQSVVNSIGQGTRQQEKRSYASAVTSQLKQTMDVVSLQAMDEVVVLDGECIVDINGQYLVIQFADQVHDRIYYIIRRSVLVRLLGRAIGFKTAMDDFWILSNGSTMESYIHHIRKTSIAGCEESGFGPWMIAEMRRRRTKKNPGPNMKTSGDDTRGSRFAILGEGNDGIDEDFTVIPEVAVDVTNMEEGLANTSRIDSRVKGKGTRPTEKTKEIRTLQQVDKERPSNGSMESGASRLGYPGRSEKTEAIQTLQQINVIAMKDGVIPQVAEYRNVRAVGNQSVVTILEDSRLHVASKNIQNKGNKCEVGDSSKGLKDAGSPSFRRYLREHCREHRPGIIALLKTQINGNVVEKAIRTFGFQNSFRFEALGFSGGTMVLHLDRVGSDHCPLLLKAQNTTRVQGNRPFRFIAAWQDHPQFKSFLSEEVVHSMRLKKGKIDYMAIKIDLEKSYDSLEWPFIDDTLKELRIPDKLRMLIMRCISSVSTQVLWNGAMSASFNPSRGLRQGDPLSVYLFVMCMERLGHAITGVVNNGRWKPIRLCRNGPALSHLFFADDLVLLDEASIEQCDVIRGILELFCKSSGQKINMQKTTIYYSKNVDLDLKNSISASFGFQEVQNLGKYLGVPLLHSRITKASYSYIVSRVRDKLTRWKEKSLSLAGRITLAKIVLSVIPSYSMQSTMLPKGICEEIERLIQGFIWGRTENRGGVPLVHWENICKPTVNGGLGLRKLSVQNEALLMKLAYKLVVNSDQLWARVLRSKYKWVKLIPESINHMRSSHVWKGKIGFVIWDLVVNIAERNNLLRQSVSSIVDHNGQWHWEFIIDKLPNTIVQRLAATMPPRQSCRMDALERVRQHMATTSNCGICGQTGESSDHLFCQCYMAMAIWSTLVKTEKLEDFCTRDIRSWMQINIASPGFYAHEENDWDLRRLTLEANRAMESSLSTIQLSHRSCTMPDVWQPPPHNWFEAELWGIHEGLSHSWNLGERLITMEIDSLEVIRMLKKNTKRGSILTLIDCVNELINRNLNVDLKHISRNANKVADRLAKIAVTRGEVHIVFSTPPWEVIDIVQREAEDYTLSVEA</sequence>
<dbReference type="InterPro" id="IPR000477">
    <property type="entry name" value="RT_dom"/>
</dbReference>
<dbReference type="PANTHER" id="PTHR33116:SF70">
    <property type="entry name" value="NON-LTR RETROELEMENT REVERSE TRANSCRIPTASE-LIKE PROTEIN"/>
    <property type="match status" value="1"/>
</dbReference>
<dbReference type="GO" id="GO:0003676">
    <property type="term" value="F:nucleic acid binding"/>
    <property type="evidence" value="ECO:0007669"/>
    <property type="project" value="InterPro"/>
</dbReference>